<proteinExistence type="inferred from homology"/>
<organism evidence="4 5">
    <name type="scientific">Streptacidiphilus monticola</name>
    <dbReference type="NCBI Taxonomy" id="2161674"/>
    <lineage>
        <taxon>Bacteria</taxon>
        <taxon>Bacillati</taxon>
        <taxon>Actinomycetota</taxon>
        <taxon>Actinomycetes</taxon>
        <taxon>Kitasatosporales</taxon>
        <taxon>Streptomycetaceae</taxon>
        <taxon>Streptacidiphilus</taxon>
    </lineage>
</organism>
<dbReference type="PRINTS" id="PR00081">
    <property type="entry name" value="GDHRDH"/>
</dbReference>
<evidence type="ECO:0000256" key="2">
    <source>
        <dbReference type="ARBA" id="ARBA00023002"/>
    </source>
</evidence>
<name>A0ABW1FUM0_9ACTN</name>
<sequence>MEIAGAVVVVTGAAGGIGAALARRFAAEGARGLLLADLDGERVEDLAGELDRAGCRAVGVGSDVTRESDVQALVETAEKHLGPVDLFVSNAGIGSGGGIEVGNEVWQAVWDVNVMAHVYAARAVLPGMLKRGRGYLLHTASAAGLLQMPGDAAYTATKHAAVAFAEWLAVAYGDQGIRVSALCPQGVDTHMTENAAVRSVLGAFGEIVSPEQVAEVVVQGLAEERFLILPHPEVSKFEQGRALDRDGWLSGLRKAVSGLGPTLGLTS</sequence>
<dbReference type="InterPro" id="IPR036291">
    <property type="entry name" value="NAD(P)-bd_dom_sf"/>
</dbReference>
<dbReference type="CDD" id="cd05233">
    <property type="entry name" value="SDR_c"/>
    <property type="match status" value="1"/>
</dbReference>
<dbReference type="Pfam" id="PF00106">
    <property type="entry name" value="adh_short"/>
    <property type="match status" value="1"/>
</dbReference>
<dbReference type="SUPFAM" id="SSF51735">
    <property type="entry name" value="NAD(P)-binding Rossmann-fold domains"/>
    <property type="match status" value="1"/>
</dbReference>
<dbReference type="EC" id="1.-.-.-" evidence="4"/>
<dbReference type="InterPro" id="IPR020904">
    <property type="entry name" value="Sc_DH/Rdtase_CS"/>
</dbReference>
<gene>
    <name evidence="4" type="ORF">ACFP3V_02940</name>
</gene>
<evidence type="ECO:0000256" key="3">
    <source>
        <dbReference type="RuleBase" id="RU000363"/>
    </source>
</evidence>
<evidence type="ECO:0000313" key="4">
    <source>
        <dbReference type="EMBL" id="MFC5906179.1"/>
    </source>
</evidence>
<dbReference type="EMBL" id="JBHSQJ010000009">
    <property type="protein sequence ID" value="MFC5906179.1"/>
    <property type="molecule type" value="Genomic_DNA"/>
</dbReference>
<dbReference type="InterPro" id="IPR002347">
    <property type="entry name" value="SDR_fam"/>
</dbReference>
<dbReference type="PRINTS" id="PR00080">
    <property type="entry name" value="SDRFAMILY"/>
</dbReference>
<dbReference type="Proteomes" id="UP001596174">
    <property type="component" value="Unassembled WGS sequence"/>
</dbReference>
<keyword evidence="5" id="KW-1185">Reference proteome</keyword>
<evidence type="ECO:0000256" key="1">
    <source>
        <dbReference type="ARBA" id="ARBA00006484"/>
    </source>
</evidence>
<keyword evidence="2 4" id="KW-0560">Oxidoreductase</keyword>
<accession>A0ABW1FUM0</accession>
<dbReference type="GO" id="GO:0016491">
    <property type="term" value="F:oxidoreductase activity"/>
    <property type="evidence" value="ECO:0007669"/>
    <property type="project" value="UniProtKB-KW"/>
</dbReference>
<dbReference type="PANTHER" id="PTHR43391">
    <property type="entry name" value="RETINOL DEHYDROGENASE-RELATED"/>
    <property type="match status" value="1"/>
</dbReference>
<comment type="similarity">
    <text evidence="1 3">Belongs to the short-chain dehydrogenases/reductases (SDR) family.</text>
</comment>
<protein>
    <submittedName>
        <fullName evidence="4">SDR family NAD(P)-dependent oxidoreductase</fullName>
        <ecNumber evidence="4">1.-.-.-</ecNumber>
    </submittedName>
</protein>
<dbReference type="RefSeq" id="WP_380579335.1">
    <property type="nucleotide sequence ID" value="NZ_JBHSQJ010000009.1"/>
</dbReference>
<reference evidence="5" key="1">
    <citation type="journal article" date="2019" name="Int. J. Syst. Evol. Microbiol.">
        <title>The Global Catalogue of Microorganisms (GCM) 10K type strain sequencing project: providing services to taxonomists for standard genome sequencing and annotation.</title>
        <authorList>
            <consortium name="The Broad Institute Genomics Platform"/>
            <consortium name="The Broad Institute Genome Sequencing Center for Infectious Disease"/>
            <person name="Wu L."/>
            <person name="Ma J."/>
        </authorList>
    </citation>
    <scope>NUCLEOTIDE SEQUENCE [LARGE SCALE GENOMIC DNA]</scope>
    <source>
        <strain evidence="5">JCM 4816</strain>
    </source>
</reference>
<dbReference type="Gene3D" id="3.40.50.720">
    <property type="entry name" value="NAD(P)-binding Rossmann-like Domain"/>
    <property type="match status" value="1"/>
</dbReference>
<evidence type="ECO:0000313" key="5">
    <source>
        <dbReference type="Proteomes" id="UP001596174"/>
    </source>
</evidence>
<dbReference type="PANTHER" id="PTHR43391:SF26">
    <property type="entry name" value="BLL7251 PROTEIN"/>
    <property type="match status" value="1"/>
</dbReference>
<dbReference type="PROSITE" id="PS00061">
    <property type="entry name" value="ADH_SHORT"/>
    <property type="match status" value="1"/>
</dbReference>
<comment type="caution">
    <text evidence="4">The sequence shown here is derived from an EMBL/GenBank/DDBJ whole genome shotgun (WGS) entry which is preliminary data.</text>
</comment>